<keyword evidence="18" id="KW-1185">Reference proteome</keyword>
<keyword evidence="7 14" id="KW-0547">Nucleotide-binding</keyword>
<evidence type="ECO:0000256" key="3">
    <source>
        <dbReference type="ARBA" id="ARBA00022475"/>
    </source>
</evidence>
<dbReference type="PROSITE" id="PS00107">
    <property type="entry name" value="PROTEIN_KINASE_ATP"/>
    <property type="match status" value="1"/>
</dbReference>
<dbReference type="Gene3D" id="3.30.200.20">
    <property type="entry name" value="Phosphorylase Kinase, domain 1"/>
    <property type="match status" value="2"/>
</dbReference>
<evidence type="ECO:0000256" key="5">
    <source>
        <dbReference type="ARBA" id="ARBA00022679"/>
    </source>
</evidence>
<dbReference type="EC" id="2.7.11.1" evidence="2"/>
<dbReference type="InterPro" id="IPR000719">
    <property type="entry name" value="Prot_kinase_dom"/>
</dbReference>
<comment type="subcellular location">
    <subcellularLocation>
        <location evidence="1">Cell membrane</location>
        <topology evidence="1">Single-pass membrane protein</topology>
    </subcellularLocation>
</comment>
<dbReference type="PROSITE" id="PS00108">
    <property type="entry name" value="PROTEIN_KINASE_ST"/>
    <property type="match status" value="1"/>
</dbReference>
<evidence type="ECO:0000259" key="16">
    <source>
        <dbReference type="PROSITE" id="PS50011"/>
    </source>
</evidence>
<evidence type="ECO:0000256" key="1">
    <source>
        <dbReference type="ARBA" id="ARBA00004162"/>
    </source>
</evidence>
<gene>
    <name evidence="17" type="ORF">P3X46_012201</name>
</gene>
<evidence type="ECO:0000256" key="6">
    <source>
        <dbReference type="ARBA" id="ARBA00022692"/>
    </source>
</evidence>
<reference evidence="17" key="1">
    <citation type="journal article" date="2023" name="Plant Biotechnol. J.">
        <title>Chromosome-level wild Hevea brasiliensis genome provides new tools for genomic-assisted breeding and valuable loci to elevate rubber yield.</title>
        <authorList>
            <person name="Cheng H."/>
            <person name="Song X."/>
            <person name="Hu Y."/>
            <person name="Wu T."/>
            <person name="Yang Q."/>
            <person name="An Z."/>
            <person name="Feng S."/>
            <person name="Deng Z."/>
            <person name="Wu W."/>
            <person name="Zeng X."/>
            <person name="Tu M."/>
            <person name="Wang X."/>
            <person name="Huang H."/>
        </authorList>
    </citation>
    <scope>NUCLEOTIDE SEQUENCE</scope>
    <source>
        <strain evidence="17">MT/VB/25A 57/8</strain>
    </source>
</reference>
<keyword evidence="6" id="KW-0812">Transmembrane</keyword>
<evidence type="ECO:0000313" key="18">
    <source>
        <dbReference type="Proteomes" id="UP001174677"/>
    </source>
</evidence>
<feature type="region of interest" description="Disordered" evidence="15">
    <location>
        <begin position="1"/>
        <end position="26"/>
    </location>
</feature>
<dbReference type="InterPro" id="IPR017441">
    <property type="entry name" value="Protein_kinase_ATP_BS"/>
</dbReference>
<dbReference type="SMART" id="SM00220">
    <property type="entry name" value="S_TKc"/>
    <property type="match status" value="2"/>
</dbReference>
<dbReference type="PANTHER" id="PTHR47982:SF40">
    <property type="entry name" value="NON-SPECIFIC SERINE_THREONINE PROTEIN KINASE"/>
    <property type="match status" value="1"/>
</dbReference>
<dbReference type="Pfam" id="PF07714">
    <property type="entry name" value="PK_Tyr_Ser-Thr"/>
    <property type="match status" value="1"/>
</dbReference>
<feature type="binding site" evidence="14">
    <location>
        <position position="69"/>
    </location>
    <ligand>
        <name>ATP</name>
        <dbReference type="ChEBI" id="CHEBI:30616"/>
    </ligand>
</feature>
<keyword evidence="9 14" id="KW-0067">ATP-binding</keyword>
<comment type="catalytic activity">
    <reaction evidence="12">
        <text>L-threonyl-[protein] + ATP = O-phospho-L-threonyl-[protein] + ADP + H(+)</text>
        <dbReference type="Rhea" id="RHEA:46608"/>
        <dbReference type="Rhea" id="RHEA-COMP:11060"/>
        <dbReference type="Rhea" id="RHEA-COMP:11605"/>
        <dbReference type="ChEBI" id="CHEBI:15378"/>
        <dbReference type="ChEBI" id="CHEBI:30013"/>
        <dbReference type="ChEBI" id="CHEBI:30616"/>
        <dbReference type="ChEBI" id="CHEBI:61977"/>
        <dbReference type="ChEBI" id="CHEBI:456216"/>
        <dbReference type="EC" id="2.7.11.1"/>
    </reaction>
</comment>
<feature type="domain" description="Protein kinase" evidence="16">
    <location>
        <begin position="41"/>
        <end position="310"/>
    </location>
</feature>
<proteinExistence type="predicted"/>
<keyword evidence="5" id="KW-0808">Transferase</keyword>
<evidence type="ECO:0000256" key="12">
    <source>
        <dbReference type="ARBA" id="ARBA00047899"/>
    </source>
</evidence>
<name>A0ABQ9M9H6_HEVBR</name>
<dbReference type="InterPro" id="IPR001245">
    <property type="entry name" value="Ser-Thr/Tyr_kinase_cat_dom"/>
</dbReference>
<evidence type="ECO:0000313" key="17">
    <source>
        <dbReference type="EMBL" id="KAJ9176942.1"/>
    </source>
</evidence>
<dbReference type="Gene3D" id="1.10.510.10">
    <property type="entry name" value="Transferase(Phosphotransferase) domain 1"/>
    <property type="match status" value="2"/>
</dbReference>
<dbReference type="SUPFAM" id="SSF56112">
    <property type="entry name" value="Protein kinase-like (PK-like)"/>
    <property type="match status" value="2"/>
</dbReference>
<dbReference type="EMBL" id="JARPOI010000007">
    <property type="protein sequence ID" value="KAJ9176942.1"/>
    <property type="molecule type" value="Genomic_DNA"/>
</dbReference>
<evidence type="ECO:0000256" key="9">
    <source>
        <dbReference type="ARBA" id="ARBA00022840"/>
    </source>
</evidence>
<dbReference type="InterPro" id="IPR047117">
    <property type="entry name" value="PERK1-13-like"/>
</dbReference>
<evidence type="ECO:0000256" key="10">
    <source>
        <dbReference type="ARBA" id="ARBA00022989"/>
    </source>
</evidence>
<dbReference type="InterPro" id="IPR008271">
    <property type="entry name" value="Ser/Thr_kinase_AS"/>
</dbReference>
<sequence>MASCSGTSPETRDGGSTLPEPDPPELRKYTYEELSEATHHFSNKYRLGSGGFGDVFRGSVDGEVVAIKKLKYINDEGPQNKLDEIEYLKRVSHPNLVKLIGYCYEGANKLLVLEFVPNKTLRHHLDGEEDVLEWSIRMKIAIKSAYALQYLHEKCKIIHQDIKTDNILLDYEFEPKVADFSLAKFLPNIGSVGHITSVLRGNNVYADPEHGIQRVSEKSDIYSFGIVLLELITGRKPLSESDNIANWAKSRIEEALNNKKYMDFVDFKLQGAYDEGEMQRMISCAAACIYEPSKTRPDMKQIIEILEGTIPMEGRISLHGGAHIDLQSSLGIASLQITSPIIFTYQELAEATNHFSNKYMLGESGFGIVYKGSLGNNGIVAIKKLKYIGEEQSTSEFEEEIKAISRICYQHLVKLIGYCIEGFNRLLVSEFVPNKSLRFHLHENMRETISWSTRMTIAKDIAKGLTYLHEWYKPKIIHGNIKADNILLDNTFEPKISDYGLAKENVDLSDSYIPTIYNLKGNSGYLAPEYINDRKLTDKCDVFSFGIILLELITGKRAVENEGGFHNSLSIRAVPLLKRALDKSNYNDIIDAKIQGRYNEDEMIRMIYCAASCVYKPADYRPRMSQILEVLQGNVPKESIWLSNDNTYLYHGAPFVHTK</sequence>
<protein>
    <recommendedName>
        <fullName evidence="2">non-specific serine/threonine protein kinase</fullName>
        <ecNumber evidence="2">2.7.11.1</ecNumber>
    </recommendedName>
</protein>
<dbReference type="Pfam" id="PF00069">
    <property type="entry name" value="Pkinase"/>
    <property type="match status" value="1"/>
</dbReference>
<dbReference type="PANTHER" id="PTHR47982">
    <property type="entry name" value="PROLINE-RICH RECEPTOR-LIKE PROTEIN KINASE PERK4"/>
    <property type="match status" value="1"/>
</dbReference>
<feature type="domain" description="Protein kinase" evidence="16">
    <location>
        <begin position="355"/>
        <end position="642"/>
    </location>
</feature>
<evidence type="ECO:0000256" key="14">
    <source>
        <dbReference type="PROSITE-ProRule" id="PRU10141"/>
    </source>
</evidence>
<evidence type="ECO:0000256" key="8">
    <source>
        <dbReference type="ARBA" id="ARBA00022777"/>
    </source>
</evidence>
<evidence type="ECO:0000256" key="13">
    <source>
        <dbReference type="ARBA" id="ARBA00048679"/>
    </source>
</evidence>
<keyword evidence="4" id="KW-0723">Serine/threonine-protein kinase</keyword>
<keyword evidence="3" id="KW-1003">Cell membrane</keyword>
<keyword evidence="8" id="KW-0418">Kinase</keyword>
<accession>A0ABQ9M9H6</accession>
<evidence type="ECO:0000256" key="2">
    <source>
        <dbReference type="ARBA" id="ARBA00012513"/>
    </source>
</evidence>
<evidence type="ECO:0000256" key="4">
    <source>
        <dbReference type="ARBA" id="ARBA00022527"/>
    </source>
</evidence>
<evidence type="ECO:0000256" key="11">
    <source>
        <dbReference type="ARBA" id="ARBA00023136"/>
    </source>
</evidence>
<comment type="caution">
    <text evidence="17">The sequence shown here is derived from an EMBL/GenBank/DDBJ whole genome shotgun (WGS) entry which is preliminary data.</text>
</comment>
<dbReference type="PROSITE" id="PS50011">
    <property type="entry name" value="PROTEIN_KINASE_DOM"/>
    <property type="match status" value="2"/>
</dbReference>
<keyword evidence="11" id="KW-0472">Membrane</keyword>
<dbReference type="InterPro" id="IPR011009">
    <property type="entry name" value="Kinase-like_dom_sf"/>
</dbReference>
<dbReference type="Proteomes" id="UP001174677">
    <property type="component" value="Chromosome 7"/>
</dbReference>
<comment type="catalytic activity">
    <reaction evidence="13">
        <text>L-seryl-[protein] + ATP = O-phospho-L-seryl-[protein] + ADP + H(+)</text>
        <dbReference type="Rhea" id="RHEA:17989"/>
        <dbReference type="Rhea" id="RHEA-COMP:9863"/>
        <dbReference type="Rhea" id="RHEA-COMP:11604"/>
        <dbReference type="ChEBI" id="CHEBI:15378"/>
        <dbReference type="ChEBI" id="CHEBI:29999"/>
        <dbReference type="ChEBI" id="CHEBI:30616"/>
        <dbReference type="ChEBI" id="CHEBI:83421"/>
        <dbReference type="ChEBI" id="CHEBI:456216"/>
        <dbReference type="EC" id="2.7.11.1"/>
    </reaction>
</comment>
<evidence type="ECO:0000256" key="7">
    <source>
        <dbReference type="ARBA" id="ARBA00022741"/>
    </source>
</evidence>
<keyword evidence="10" id="KW-1133">Transmembrane helix</keyword>
<organism evidence="17 18">
    <name type="scientific">Hevea brasiliensis</name>
    <name type="common">Para rubber tree</name>
    <name type="synonym">Siphonia brasiliensis</name>
    <dbReference type="NCBI Taxonomy" id="3981"/>
    <lineage>
        <taxon>Eukaryota</taxon>
        <taxon>Viridiplantae</taxon>
        <taxon>Streptophyta</taxon>
        <taxon>Embryophyta</taxon>
        <taxon>Tracheophyta</taxon>
        <taxon>Spermatophyta</taxon>
        <taxon>Magnoliopsida</taxon>
        <taxon>eudicotyledons</taxon>
        <taxon>Gunneridae</taxon>
        <taxon>Pentapetalae</taxon>
        <taxon>rosids</taxon>
        <taxon>fabids</taxon>
        <taxon>Malpighiales</taxon>
        <taxon>Euphorbiaceae</taxon>
        <taxon>Crotonoideae</taxon>
        <taxon>Micrandreae</taxon>
        <taxon>Hevea</taxon>
    </lineage>
</organism>
<evidence type="ECO:0000256" key="15">
    <source>
        <dbReference type="SAM" id="MobiDB-lite"/>
    </source>
</evidence>